<evidence type="ECO:0000313" key="3">
    <source>
        <dbReference type="Proteomes" id="UP000285740"/>
    </source>
</evidence>
<gene>
    <name evidence="2" type="ORF">DW918_09420</name>
</gene>
<feature type="chain" id="PRO_5019296050" evidence="1">
    <location>
        <begin position="39"/>
        <end position="281"/>
    </location>
</feature>
<sequence>MIGVDTSVLYLMRGGKPMKKIIAIILVITMLACNSVNAASFVQDKKVELNNEHMKDYNNSSVKWRFDEKSSVLSFSGCEKLEKVDVGQIKNQVRYIVLADDIKEISSGSLSGYFNLSKVTILGDVVATGNAFYLDTPRTLELAGRCENLGEMISSDMAPFPKIVLINNNKYYEEKDRMLLTKDGKELVLFYGGESLKVPDTVEKIDSYACYQLGNLSDVKLNGKLKEIGDYAFYHTGISTLKLKNNIQIIGEQAFAGNNIKTVKFNKKIKLIGKYCLMTIF</sequence>
<evidence type="ECO:0000256" key="1">
    <source>
        <dbReference type="SAM" id="SignalP"/>
    </source>
</evidence>
<name>A0A413T3P9_9FIRM</name>
<dbReference type="Gene3D" id="3.80.10.10">
    <property type="entry name" value="Ribonuclease Inhibitor"/>
    <property type="match status" value="1"/>
</dbReference>
<dbReference type="InterPro" id="IPR032675">
    <property type="entry name" value="LRR_dom_sf"/>
</dbReference>
<evidence type="ECO:0000313" key="2">
    <source>
        <dbReference type="EMBL" id="RHA78072.1"/>
    </source>
</evidence>
<organism evidence="2 3">
    <name type="scientific">Eubacterium ventriosum</name>
    <dbReference type="NCBI Taxonomy" id="39496"/>
    <lineage>
        <taxon>Bacteria</taxon>
        <taxon>Bacillati</taxon>
        <taxon>Bacillota</taxon>
        <taxon>Clostridia</taxon>
        <taxon>Eubacteriales</taxon>
        <taxon>Eubacteriaceae</taxon>
        <taxon>Eubacterium</taxon>
    </lineage>
</organism>
<dbReference type="Proteomes" id="UP000285740">
    <property type="component" value="Unassembled WGS sequence"/>
</dbReference>
<feature type="signal peptide" evidence="1">
    <location>
        <begin position="1"/>
        <end position="38"/>
    </location>
</feature>
<proteinExistence type="predicted"/>
<protein>
    <submittedName>
        <fullName evidence="2">Leucine-rich repeat domain-containing protein</fullName>
    </submittedName>
</protein>
<keyword evidence="1" id="KW-0732">Signal</keyword>
<dbReference type="Pfam" id="PF13306">
    <property type="entry name" value="LRR_5"/>
    <property type="match status" value="1"/>
</dbReference>
<accession>A0A413T3P9</accession>
<comment type="caution">
    <text evidence="2">The sequence shown here is derived from an EMBL/GenBank/DDBJ whole genome shotgun (WGS) entry which is preliminary data.</text>
</comment>
<dbReference type="InterPro" id="IPR026906">
    <property type="entry name" value="LRR_5"/>
</dbReference>
<reference evidence="2 3" key="1">
    <citation type="submission" date="2018-08" db="EMBL/GenBank/DDBJ databases">
        <title>A genome reference for cultivated species of the human gut microbiota.</title>
        <authorList>
            <person name="Zou Y."/>
            <person name="Xue W."/>
            <person name="Luo G."/>
        </authorList>
    </citation>
    <scope>NUCLEOTIDE SEQUENCE [LARGE SCALE GENOMIC DNA]</scope>
    <source>
        <strain evidence="2 3">AM42-30</strain>
    </source>
</reference>
<dbReference type="EMBL" id="QSFV01000037">
    <property type="protein sequence ID" value="RHA78072.1"/>
    <property type="molecule type" value="Genomic_DNA"/>
</dbReference>
<dbReference type="AlphaFoldDB" id="A0A413T3P9"/>